<comment type="caution">
    <text evidence="1">The sequence shown here is derived from an EMBL/GenBank/DDBJ whole genome shotgun (WGS) entry which is preliminary data.</text>
</comment>
<name>A0ABV4WTG4_9CYAN</name>
<sequence length="44" mass="5380">MLAQKSEPISSIPRSHAEYKNRFEQMLRKYEGCTFSDRLELWRF</sequence>
<keyword evidence="2" id="KW-1185">Reference proteome</keyword>
<proteinExistence type="predicted"/>
<dbReference type="Proteomes" id="UP001576780">
    <property type="component" value="Unassembled WGS sequence"/>
</dbReference>
<evidence type="ECO:0000313" key="2">
    <source>
        <dbReference type="Proteomes" id="UP001576780"/>
    </source>
</evidence>
<reference evidence="1 2" key="1">
    <citation type="submission" date="2024-09" db="EMBL/GenBank/DDBJ databases">
        <title>Floridaenema gen nov. (Aerosakkonemataceae, Aerosakkonematales ord. nov., Cyanobacteria) from benthic tropical and subtropical fresh waters, with the description of four new species.</title>
        <authorList>
            <person name="Moretto J.A."/>
            <person name="Berthold D.E."/>
            <person name="Lefler F.W."/>
            <person name="Huang I.-S."/>
            <person name="Laughinghouse H. IV."/>
        </authorList>
    </citation>
    <scope>NUCLEOTIDE SEQUENCE [LARGE SCALE GENOMIC DNA]</scope>
    <source>
        <strain evidence="1 2">BLCC-F167</strain>
    </source>
</reference>
<protein>
    <submittedName>
        <fullName evidence="1">Uncharacterized protein</fullName>
    </submittedName>
</protein>
<organism evidence="1 2">
    <name type="scientific">Floridaenema evergladense BLCC-F167</name>
    <dbReference type="NCBI Taxonomy" id="3153639"/>
    <lineage>
        <taxon>Bacteria</taxon>
        <taxon>Bacillati</taxon>
        <taxon>Cyanobacteriota</taxon>
        <taxon>Cyanophyceae</taxon>
        <taxon>Oscillatoriophycideae</taxon>
        <taxon>Aerosakkonematales</taxon>
        <taxon>Aerosakkonemataceae</taxon>
        <taxon>Floridanema</taxon>
        <taxon>Floridanema evergladense</taxon>
    </lineage>
</organism>
<accession>A0ABV4WTG4</accession>
<evidence type="ECO:0000313" key="1">
    <source>
        <dbReference type="EMBL" id="MFB2838365.1"/>
    </source>
</evidence>
<dbReference type="EMBL" id="JBHFNT010000248">
    <property type="protein sequence ID" value="MFB2838365.1"/>
    <property type="molecule type" value="Genomic_DNA"/>
</dbReference>
<gene>
    <name evidence="1" type="ORF">ACE1CA_28050</name>
</gene>